<dbReference type="Gene3D" id="3.30.60.20">
    <property type="match status" value="1"/>
</dbReference>
<dbReference type="InterPro" id="IPR046349">
    <property type="entry name" value="C1-like_sf"/>
</dbReference>
<gene>
    <name evidence="13" type="ORF">TKK_017967</name>
</gene>
<feature type="compositionally biased region" description="Basic and acidic residues" evidence="8">
    <location>
        <begin position="439"/>
        <end position="451"/>
    </location>
</feature>
<keyword evidence="4" id="KW-0862">Zinc</keyword>
<dbReference type="PROSITE" id="PS51847">
    <property type="entry name" value="SMP"/>
    <property type="match status" value="1"/>
</dbReference>
<feature type="compositionally biased region" description="Polar residues" evidence="8">
    <location>
        <begin position="844"/>
        <end position="853"/>
    </location>
</feature>
<dbReference type="InterPro" id="IPR031468">
    <property type="entry name" value="SMP_LBD"/>
</dbReference>
<evidence type="ECO:0000256" key="5">
    <source>
        <dbReference type="ARBA" id="ARBA00023055"/>
    </source>
</evidence>
<feature type="transmembrane region" description="Helical" evidence="9">
    <location>
        <begin position="6"/>
        <end position="29"/>
    </location>
</feature>
<dbReference type="GO" id="GO:0006869">
    <property type="term" value="P:lipid transport"/>
    <property type="evidence" value="ECO:0007669"/>
    <property type="project" value="UniProtKB-KW"/>
</dbReference>
<dbReference type="CDD" id="cd21674">
    <property type="entry name" value="SMP_PDZD8"/>
    <property type="match status" value="1"/>
</dbReference>
<evidence type="ECO:0000256" key="4">
    <source>
        <dbReference type="ARBA" id="ARBA00022833"/>
    </source>
</evidence>
<evidence type="ECO:0008006" key="15">
    <source>
        <dbReference type="Google" id="ProtNLM"/>
    </source>
</evidence>
<feature type="region of interest" description="Disordered" evidence="8">
    <location>
        <begin position="504"/>
        <end position="553"/>
    </location>
</feature>
<organism evidence="13 14">
    <name type="scientific">Trichogramma kaykai</name>
    <dbReference type="NCBI Taxonomy" id="54128"/>
    <lineage>
        <taxon>Eukaryota</taxon>
        <taxon>Metazoa</taxon>
        <taxon>Ecdysozoa</taxon>
        <taxon>Arthropoda</taxon>
        <taxon>Hexapoda</taxon>
        <taxon>Insecta</taxon>
        <taxon>Pterygota</taxon>
        <taxon>Neoptera</taxon>
        <taxon>Endopterygota</taxon>
        <taxon>Hymenoptera</taxon>
        <taxon>Apocrita</taxon>
        <taxon>Proctotrupomorpha</taxon>
        <taxon>Chalcidoidea</taxon>
        <taxon>Trichogrammatidae</taxon>
        <taxon>Trichogramma</taxon>
    </lineage>
</organism>
<evidence type="ECO:0000256" key="6">
    <source>
        <dbReference type="ARBA" id="ARBA00023121"/>
    </source>
</evidence>
<dbReference type="SUPFAM" id="SSF57889">
    <property type="entry name" value="Cysteine-rich domain"/>
    <property type="match status" value="1"/>
</dbReference>
<evidence type="ECO:0000256" key="1">
    <source>
        <dbReference type="ARBA" id="ARBA00004370"/>
    </source>
</evidence>
<dbReference type="AlphaFoldDB" id="A0ABD2W0X7"/>
<dbReference type="EMBL" id="JBJJXI010000146">
    <property type="protein sequence ID" value="KAL3386460.1"/>
    <property type="molecule type" value="Genomic_DNA"/>
</dbReference>
<keyword evidence="3" id="KW-0479">Metal-binding</keyword>
<dbReference type="SUPFAM" id="SSF50156">
    <property type="entry name" value="PDZ domain-like"/>
    <property type="match status" value="1"/>
</dbReference>
<feature type="domain" description="Phorbol-ester/DAG-type" evidence="10">
    <location>
        <begin position="728"/>
        <end position="778"/>
    </location>
</feature>
<feature type="compositionally biased region" description="Low complexity" evidence="8">
    <location>
        <begin position="854"/>
        <end position="873"/>
    </location>
</feature>
<evidence type="ECO:0000256" key="7">
    <source>
        <dbReference type="ARBA" id="ARBA00023136"/>
    </source>
</evidence>
<dbReference type="InterPro" id="IPR058801">
    <property type="entry name" value="PDZD8_N"/>
</dbReference>
<dbReference type="PANTHER" id="PTHR21519">
    <property type="entry name" value="PDZ DOMAIN-CONTAINING PROTEIN 8"/>
    <property type="match status" value="1"/>
</dbReference>
<dbReference type="GO" id="GO:0008289">
    <property type="term" value="F:lipid binding"/>
    <property type="evidence" value="ECO:0007669"/>
    <property type="project" value="UniProtKB-KW"/>
</dbReference>
<feature type="domain" description="PDZ" evidence="11">
    <location>
        <begin position="348"/>
        <end position="431"/>
    </location>
</feature>
<dbReference type="InterPro" id="IPR001478">
    <property type="entry name" value="PDZ"/>
</dbReference>
<evidence type="ECO:0000259" key="10">
    <source>
        <dbReference type="PROSITE" id="PS50081"/>
    </source>
</evidence>
<dbReference type="CDD" id="cd20825">
    <property type="entry name" value="C1_PDZD8"/>
    <property type="match status" value="1"/>
</dbReference>
<name>A0ABD2W0X7_9HYME</name>
<evidence type="ECO:0000313" key="14">
    <source>
        <dbReference type="Proteomes" id="UP001627154"/>
    </source>
</evidence>
<evidence type="ECO:0000256" key="9">
    <source>
        <dbReference type="SAM" id="Phobius"/>
    </source>
</evidence>
<keyword evidence="9" id="KW-1133">Transmembrane helix</keyword>
<evidence type="ECO:0000256" key="8">
    <source>
        <dbReference type="SAM" id="MobiDB-lite"/>
    </source>
</evidence>
<evidence type="ECO:0000259" key="12">
    <source>
        <dbReference type="PROSITE" id="PS51847"/>
    </source>
</evidence>
<evidence type="ECO:0000256" key="2">
    <source>
        <dbReference type="ARBA" id="ARBA00022448"/>
    </source>
</evidence>
<feature type="domain" description="SMP-LTD" evidence="12">
    <location>
        <begin position="87"/>
        <end position="271"/>
    </location>
</feature>
<sequence>MGLFDIAFLALAAFSCGVICTLIVQFILFKKYLESGTQATPPKFPIPPSQPVLPEELINQIKDAKAASVCGGSPRQSLSQGSENLAINLALQFLFNELRNAERVRLWLYRKLNNEFKELVNQSTTGKLFDSVQLRDLNLGNQFPVIKGLEVCEAKVCPDTGLLETLDLCLDLHYSGNFQMSIDVKMLLSKTAYLSLQLKRVTGKARLQFTRVPYTHWSLSFYTDPILELDVQSQFQGRQLQPQIISLITGQIRRAVRRKHTLPRYKVRYKPFFRRLNDEDIDLSEFSSLSCSGQLDVTLLEVSRLNIDSSWIDPENLSQIEIHCTLSVDATPWVCLTQYGGIPYMVLDLIISKVSSQQLGVVFKQEQVAEIGQNCVLVETIVNGSPAAIAEMKKGDVVVAVNGKKVLNMNQIGKLIKSAAQRRFIIRVERRYTSADWERSSLCRAEQERKKVSAKPETGTGTTLNVEDKNTTIKFSDLKDMDAAEIATEKATLSADAGNKLFKRRKSSAATHEESTTAVTAAAASPAAPAASHQGHERRTSNTSSSSSSTNASGSQCTIAASTVVEPPALAFSLNDLYYTTKEMSCASLVKFDETRTFLVDSEQQYLNIGVWGRQRGAPEGQQRLLGYINAPMKLIITQCSSSTTGHYLKWLSLLPPDSASPALSTFKLHGYSGFDPSLCFGDILLSYVWTPNRPAQNVVDFAGKKATEEVVKLHQPILAEDASKQKPHDFIRTHFHRATHCDFCTKKIWLKDAVQCRDCGMVCHKKCEARCQAASSCGAEAIAQIAFEADECGSEPSISSESGPEISLTGCEEQVQGMSTSSMTNVRASLASTLLGLKKAGSTSSLTVPASPQHQIQQQQQQHQQIGQQTQQHLLANTRSLPPSPSASRKSSLIGGSLGINPDLLEGADPSVSAPLIAGNLDDCLMTKAKDSGKSLYKHLEPRQRIDKINDMITRLKVSLDAETTTRHRLYDNYDLDSEKRVSQIDLRIQALSVLLLHYCTGLQHAQEQLERPI</sequence>
<comment type="caution">
    <text evidence="13">The sequence shown here is derived from an EMBL/GenBank/DDBJ whole genome shotgun (WGS) entry which is preliminary data.</text>
</comment>
<keyword evidence="2" id="KW-0813">Transport</keyword>
<dbReference type="PROSITE" id="PS00479">
    <property type="entry name" value="ZF_DAG_PE_1"/>
    <property type="match status" value="1"/>
</dbReference>
<feature type="compositionally biased region" description="Low complexity" evidence="8">
    <location>
        <begin position="516"/>
        <end position="533"/>
    </location>
</feature>
<dbReference type="PANTHER" id="PTHR21519:SF1">
    <property type="entry name" value="PDZ DOMAIN-CONTAINING PROTEIN 8"/>
    <property type="match status" value="1"/>
</dbReference>
<dbReference type="Proteomes" id="UP001627154">
    <property type="component" value="Unassembled WGS sequence"/>
</dbReference>
<dbReference type="GO" id="GO:0016020">
    <property type="term" value="C:membrane"/>
    <property type="evidence" value="ECO:0007669"/>
    <property type="project" value="UniProtKB-SubCell"/>
</dbReference>
<keyword evidence="6" id="KW-0446">Lipid-binding</keyword>
<keyword evidence="7 9" id="KW-0472">Membrane</keyword>
<keyword evidence="5" id="KW-0445">Lipid transport</keyword>
<dbReference type="Pfam" id="PF17820">
    <property type="entry name" value="PDZ_6"/>
    <property type="match status" value="1"/>
</dbReference>
<evidence type="ECO:0000256" key="3">
    <source>
        <dbReference type="ARBA" id="ARBA00022723"/>
    </source>
</evidence>
<dbReference type="SMART" id="SM00109">
    <property type="entry name" value="C1"/>
    <property type="match status" value="1"/>
</dbReference>
<comment type="subcellular location">
    <subcellularLocation>
        <location evidence="1">Membrane</location>
    </subcellularLocation>
</comment>
<evidence type="ECO:0000259" key="11">
    <source>
        <dbReference type="PROSITE" id="PS50106"/>
    </source>
</evidence>
<dbReference type="PROSITE" id="PS50081">
    <property type="entry name" value="ZF_DAG_PE_2"/>
    <property type="match status" value="1"/>
</dbReference>
<dbReference type="Pfam" id="PF26547">
    <property type="entry name" value="PDZD8_N"/>
    <property type="match status" value="1"/>
</dbReference>
<reference evidence="13 14" key="1">
    <citation type="journal article" date="2024" name="bioRxiv">
        <title>A reference genome for Trichogramma kaykai: A tiny desert-dwelling parasitoid wasp with competing sex-ratio distorters.</title>
        <authorList>
            <person name="Culotta J."/>
            <person name="Lindsey A.R."/>
        </authorList>
    </citation>
    <scope>NUCLEOTIDE SEQUENCE [LARGE SCALE GENOMIC DNA]</scope>
    <source>
        <strain evidence="13 14">KSX58</strain>
    </source>
</reference>
<feature type="region of interest" description="Disordered" evidence="8">
    <location>
        <begin position="844"/>
        <end position="873"/>
    </location>
</feature>
<dbReference type="InterPro" id="IPR002219">
    <property type="entry name" value="PKC_DAG/PE"/>
</dbReference>
<keyword evidence="14" id="KW-1185">Reference proteome</keyword>
<dbReference type="PROSITE" id="PS50106">
    <property type="entry name" value="PDZ"/>
    <property type="match status" value="1"/>
</dbReference>
<keyword evidence="9" id="KW-0812">Transmembrane</keyword>
<proteinExistence type="predicted"/>
<feature type="compositionally biased region" description="Low complexity" evidence="8">
    <location>
        <begin position="541"/>
        <end position="553"/>
    </location>
</feature>
<accession>A0ABD2W0X7</accession>
<dbReference type="GO" id="GO:0046872">
    <property type="term" value="F:metal ion binding"/>
    <property type="evidence" value="ECO:0007669"/>
    <property type="project" value="UniProtKB-KW"/>
</dbReference>
<dbReference type="InterPro" id="IPR036034">
    <property type="entry name" value="PDZ_sf"/>
</dbReference>
<dbReference type="InterPro" id="IPR041489">
    <property type="entry name" value="PDZ_6"/>
</dbReference>
<dbReference type="Gene3D" id="2.30.42.10">
    <property type="match status" value="1"/>
</dbReference>
<evidence type="ECO:0000313" key="13">
    <source>
        <dbReference type="EMBL" id="KAL3386460.1"/>
    </source>
</evidence>
<dbReference type="SMART" id="SM00228">
    <property type="entry name" value="PDZ"/>
    <property type="match status" value="1"/>
</dbReference>
<protein>
    <recommendedName>
        <fullName evidence="15">PDZ domain-containing protein 8</fullName>
    </recommendedName>
</protein>
<feature type="region of interest" description="Disordered" evidence="8">
    <location>
        <begin position="439"/>
        <end position="465"/>
    </location>
</feature>
<dbReference type="InterPro" id="IPR039275">
    <property type="entry name" value="PDZD8"/>
</dbReference>